<dbReference type="InterPro" id="IPR020557">
    <property type="entry name" value="Fumarate_lyase_CS"/>
</dbReference>
<dbReference type="PROSITE" id="PS00163">
    <property type="entry name" value="FUMARATE_LYASES"/>
    <property type="match status" value="1"/>
</dbReference>
<dbReference type="GO" id="GO:0016829">
    <property type="term" value="F:lyase activity"/>
    <property type="evidence" value="ECO:0007669"/>
    <property type="project" value="UniProtKB-ARBA"/>
</dbReference>
<dbReference type="AlphaFoldDB" id="A0A922P3R4"/>
<dbReference type="Pfam" id="PF00206">
    <property type="entry name" value="Lyase_1"/>
    <property type="match status" value="1"/>
</dbReference>
<dbReference type="PRINTS" id="PR00149">
    <property type="entry name" value="FUMRATELYASE"/>
</dbReference>
<evidence type="ECO:0000313" key="5">
    <source>
        <dbReference type="Proteomes" id="UP000052167"/>
    </source>
</evidence>
<evidence type="ECO:0000259" key="3">
    <source>
        <dbReference type="Pfam" id="PF00206"/>
    </source>
</evidence>
<dbReference type="PRINTS" id="PR00145">
    <property type="entry name" value="ARGSUCLYASE"/>
</dbReference>
<dbReference type="Gene3D" id="1.20.200.10">
    <property type="entry name" value="Fumarase/aspartase (Central domain)"/>
    <property type="match status" value="1"/>
</dbReference>
<dbReference type="InterPro" id="IPR000362">
    <property type="entry name" value="Fumarate_lyase_fam"/>
</dbReference>
<comment type="similarity">
    <text evidence="1">Belongs to the class-II fumarase/aspartase family.</text>
</comment>
<protein>
    <recommendedName>
        <fullName evidence="2">3-carboxy-cis,cis-muconate cycloisomerase</fullName>
        <ecNumber evidence="2">5.5.1.2</ecNumber>
    </recommendedName>
</protein>
<dbReference type="GO" id="GO:0019619">
    <property type="term" value="P:3,4-dihydroxybenzoate catabolic process"/>
    <property type="evidence" value="ECO:0007669"/>
    <property type="project" value="InterPro"/>
</dbReference>
<dbReference type="InterPro" id="IPR012789">
    <property type="entry name" value="Protocat_PcaB-like"/>
</dbReference>
<dbReference type="RefSeq" id="WP_037162505.1">
    <property type="nucleotide sequence ID" value="NZ_CAJXID010000018.1"/>
</dbReference>
<keyword evidence="5" id="KW-1185">Reference proteome</keyword>
<accession>A0A922P3R4</accession>
<dbReference type="InterPro" id="IPR022761">
    <property type="entry name" value="Fumarate_lyase_N"/>
</dbReference>
<dbReference type="InterPro" id="IPR008948">
    <property type="entry name" value="L-Aspartase-like"/>
</dbReference>
<dbReference type="PANTHER" id="PTHR43172">
    <property type="entry name" value="ADENYLOSUCCINATE LYASE"/>
    <property type="match status" value="1"/>
</dbReference>
<sequence length="353" mass="37584">MPLSAFSHPYLCGLLGDEETARQFSAEAEIAAMLGFERALARAEAAAGLIPEAAAERIDAACGSFVPDMEALRVGTARDGVVVPELVRQLKAAVGADAGEHVHMGATSQDVIDTALMLRLQRVCALFVRRLGALDHLFQNLDGSFGSRALMGHTRMQAAIPITVADRIRAWREPLQRHRERLEAFSVEGFPVQFGGAAGTLDRLGDDGPAIRAAIATELGLVDAKQWQSQRDRLAEFGSLISLISGSLGKFGQDVALLAELGGEIELVGGGGSSAMAHKQNPVAAEVLVSLARFNAVQISGLHQSLVHEQERSGAAWTLEWLILPQMAVATGATLRIAAELVRNIRSFGRAIT</sequence>
<dbReference type="NCBIfam" id="TIGR02426">
    <property type="entry name" value="protocat_pcaB"/>
    <property type="match status" value="1"/>
</dbReference>
<gene>
    <name evidence="4" type="ORF">GV68_10460</name>
</gene>
<dbReference type="Proteomes" id="UP000052167">
    <property type="component" value="Unassembled WGS sequence"/>
</dbReference>
<name>A0A922P3R4_9HYPH</name>
<reference evidence="4 5" key="1">
    <citation type="submission" date="2014-06" db="EMBL/GenBank/DDBJ databases">
        <title>Rhizobium pelagicum/R2-400B4.</title>
        <authorList>
            <person name="Kimes N.E."/>
            <person name="Lopez-Perez M."/>
        </authorList>
    </citation>
    <scope>NUCLEOTIDE SEQUENCE [LARGE SCALE GENOMIC DNA]</scope>
    <source>
        <strain evidence="4 5">R2-400B4</strain>
    </source>
</reference>
<proteinExistence type="inferred from homology"/>
<dbReference type="NCBIfam" id="NF004631">
    <property type="entry name" value="PRK05975.1"/>
    <property type="match status" value="1"/>
</dbReference>
<dbReference type="EC" id="5.5.1.2" evidence="2"/>
<evidence type="ECO:0000256" key="1">
    <source>
        <dbReference type="ARBA" id="ARBA00034772"/>
    </source>
</evidence>
<evidence type="ECO:0000313" key="4">
    <source>
        <dbReference type="EMBL" id="KEQ10669.1"/>
    </source>
</evidence>
<evidence type="ECO:0000256" key="2">
    <source>
        <dbReference type="NCBIfam" id="TIGR02426"/>
    </source>
</evidence>
<organism evidence="4 5">
    <name type="scientific">Pseudorhizobium pelagicum</name>
    <dbReference type="NCBI Taxonomy" id="1509405"/>
    <lineage>
        <taxon>Bacteria</taxon>
        <taxon>Pseudomonadati</taxon>
        <taxon>Pseudomonadota</taxon>
        <taxon>Alphaproteobacteria</taxon>
        <taxon>Hyphomicrobiales</taxon>
        <taxon>Rhizobiaceae</taxon>
        <taxon>Rhizobium/Agrobacterium group</taxon>
        <taxon>Pseudorhizobium</taxon>
    </lineage>
</organism>
<dbReference type="SUPFAM" id="SSF48557">
    <property type="entry name" value="L-aspartase-like"/>
    <property type="match status" value="1"/>
</dbReference>
<comment type="caution">
    <text evidence="4">The sequence shown here is derived from an EMBL/GenBank/DDBJ whole genome shotgun (WGS) entry which is preliminary data.</text>
</comment>
<dbReference type="GO" id="GO:0047472">
    <property type="term" value="F:3-carboxy-cis,cis-muconate cycloisomerase activity"/>
    <property type="evidence" value="ECO:0007669"/>
    <property type="project" value="UniProtKB-UniRule"/>
</dbReference>
<dbReference type="EMBL" id="JOKJ01000002">
    <property type="protein sequence ID" value="KEQ10669.1"/>
    <property type="molecule type" value="Genomic_DNA"/>
</dbReference>
<dbReference type="OrthoDB" id="9768878at2"/>
<dbReference type="PANTHER" id="PTHR43172:SF2">
    <property type="entry name" value="ADENYLOSUCCINATE LYASE C-TERMINAL DOMAIN-CONTAINING PROTEIN"/>
    <property type="match status" value="1"/>
</dbReference>
<feature type="domain" description="Fumarate lyase N-terminal" evidence="3">
    <location>
        <begin position="23"/>
        <end position="292"/>
    </location>
</feature>